<accession>A0A1I7TNW8</accession>
<name>A0A1I7TNW8_9PELO</name>
<protein>
    <submittedName>
        <fullName evidence="2">FTH domain-containing protein</fullName>
    </submittedName>
</protein>
<proteinExistence type="predicted"/>
<keyword evidence="1" id="KW-1185">Reference proteome</keyword>
<dbReference type="AlphaFoldDB" id="A0A1I7TNW8"/>
<organism evidence="1 2">
    <name type="scientific">Caenorhabditis tropicalis</name>
    <dbReference type="NCBI Taxonomy" id="1561998"/>
    <lineage>
        <taxon>Eukaryota</taxon>
        <taxon>Metazoa</taxon>
        <taxon>Ecdysozoa</taxon>
        <taxon>Nematoda</taxon>
        <taxon>Chromadorea</taxon>
        <taxon>Rhabditida</taxon>
        <taxon>Rhabditina</taxon>
        <taxon>Rhabditomorpha</taxon>
        <taxon>Rhabditoidea</taxon>
        <taxon>Rhabditidae</taxon>
        <taxon>Peloderinae</taxon>
        <taxon>Caenorhabditis</taxon>
    </lineage>
</organism>
<evidence type="ECO:0000313" key="1">
    <source>
        <dbReference type="Proteomes" id="UP000095282"/>
    </source>
</evidence>
<reference evidence="2" key="1">
    <citation type="submission" date="2016-11" db="UniProtKB">
        <authorList>
            <consortium name="WormBaseParasite"/>
        </authorList>
    </citation>
    <scope>IDENTIFICATION</scope>
</reference>
<sequence>MHLCRIECYHEILFNFPLVPFFKCEIGLCNFRLHEKSYSNGKQKYILEEYSVHIQNTKCDEPTIRNFIERVVQVFHKPKIVVRCFGLVRCEFVVEMIRLLNNGMLQEVMYSMTDSSKECYNAVFNEAAKLKKFSVQFPPKFRFSPPTPLKLDELTVSGPWLKMDDFMDCKTVNIFPDIKENKLKWNIAVNLNKFFKRLKGSECRIENICIKAKMEDKFRLRIIKGVGDTFEEFNVNFLRKDRKKSMIWWTEKEFCMETDVSD</sequence>
<dbReference type="Proteomes" id="UP000095282">
    <property type="component" value="Unplaced"/>
</dbReference>
<evidence type="ECO:0000313" key="2">
    <source>
        <dbReference type="WBParaSite" id="Csp11.Scaffold629.g10308.t1"/>
    </source>
</evidence>
<dbReference type="WBParaSite" id="Csp11.Scaffold629.g10308.t1">
    <property type="protein sequence ID" value="Csp11.Scaffold629.g10308.t1"/>
    <property type="gene ID" value="Csp11.Scaffold629.g10308"/>
</dbReference>